<dbReference type="InterPro" id="IPR000917">
    <property type="entry name" value="Sulfatase_N"/>
</dbReference>
<protein>
    <recommendedName>
        <fullName evidence="2">Sulfatase N-terminal domain-containing protein</fullName>
    </recommendedName>
</protein>
<organism evidence="3 4">
    <name type="scientific">Massilia atriviolacea</name>
    <dbReference type="NCBI Taxonomy" id="2495579"/>
    <lineage>
        <taxon>Bacteria</taxon>
        <taxon>Pseudomonadati</taxon>
        <taxon>Pseudomonadota</taxon>
        <taxon>Betaproteobacteria</taxon>
        <taxon>Burkholderiales</taxon>
        <taxon>Oxalobacteraceae</taxon>
        <taxon>Telluria group</taxon>
        <taxon>Massilia</taxon>
    </lineage>
</organism>
<keyword evidence="4" id="KW-1185">Reference proteome</keyword>
<dbReference type="AlphaFoldDB" id="A0A430HMT4"/>
<dbReference type="PANTHER" id="PTHR42693">
    <property type="entry name" value="ARYLSULFATASE FAMILY MEMBER"/>
    <property type="match status" value="1"/>
</dbReference>
<gene>
    <name evidence="3" type="ORF">EJB06_11065</name>
</gene>
<evidence type="ECO:0000259" key="2">
    <source>
        <dbReference type="Pfam" id="PF00884"/>
    </source>
</evidence>
<feature type="domain" description="Sulfatase N-terminal" evidence="2">
    <location>
        <begin position="21"/>
        <end position="332"/>
    </location>
</feature>
<dbReference type="InterPro" id="IPR050738">
    <property type="entry name" value="Sulfatase"/>
</dbReference>
<dbReference type="Proteomes" id="UP000278085">
    <property type="component" value="Unassembled WGS sequence"/>
</dbReference>
<dbReference type="SUPFAM" id="SSF53649">
    <property type="entry name" value="Alkaline phosphatase-like"/>
    <property type="match status" value="1"/>
</dbReference>
<reference evidence="3 4" key="1">
    <citation type="submission" date="2018-12" db="EMBL/GenBank/DDBJ databases">
        <authorList>
            <person name="Yang E."/>
        </authorList>
    </citation>
    <scope>NUCLEOTIDE SEQUENCE [LARGE SCALE GENOMIC DNA]</scope>
    <source>
        <strain evidence="3 4">SOD</strain>
    </source>
</reference>
<dbReference type="GO" id="GO:0004065">
    <property type="term" value="F:arylsulfatase activity"/>
    <property type="evidence" value="ECO:0007669"/>
    <property type="project" value="TreeGrafter"/>
</dbReference>
<accession>A0A430HMT4</accession>
<comment type="caution">
    <text evidence="3">The sequence shown here is derived from an EMBL/GenBank/DDBJ whole genome shotgun (WGS) entry which is preliminary data.</text>
</comment>
<dbReference type="PANTHER" id="PTHR42693:SF33">
    <property type="entry name" value="ARYLSULFATASE"/>
    <property type="match status" value="1"/>
</dbReference>
<name>A0A430HMT4_9BURK</name>
<dbReference type="OrthoDB" id="9766107at2"/>
<sequence length="464" mass="52459">MAARAPVVSDYINRSSTVYDHIVLLSIDTLRSDCIGRNPLKLWPSKYPNLRAPDTSVLDELVDQGAFFANCVSAAPYTSASHASILNGKWPLRHGVFEFFNRKLTGDTLFTRAQRAGYRTILKSDFPLILGPTLGFDRGIDEFIVESDSAYLDALGQSERSVSLAHFGGVHVPYGFHNLHYGGDAYRNKLAELEQQIGAAGSLPKDQLFETLRDEEDMQYLMRYKRIIQELWKAGRAEDIFGLYLGGIEHFLRHRFTAFIDQLKRRLEGKRWLIVLFGDHGEEYDEHSFGHFNSVAEGVLRVPLLFIGADVAPAIHTERVRTVDILPTILDLNGDKHIRRLAVDGISLASTVRERTAYASRCGYAQAYVADTARFVKFQQRMMANGKKQGHLPHLLFKEAVWEGEHKLSRTVADFEQYLGGMAPIEPVNRLERFNAAQMPLAVSEGQIQQRLADMLVQYNTIRQ</sequence>
<evidence type="ECO:0000313" key="4">
    <source>
        <dbReference type="Proteomes" id="UP000278085"/>
    </source>
</evidence>
<dbReference type="InterPro" id="IPR017850">
    <property type="entry name" value="Alkaline_phosphatase_core_sf"/>
</dbReference>
<proteinExistence type="inferred from homology"/>
<dbReference type="EMBL" id="RXLQ01000005">
    <property type="protein sequence ID" value="RSZ58876.1"/>
    <property type="molecule type" value="Genomic_DNA"/>
</dbReference>
<comment type="similarity">
    <text evidence="1">Belongs to the sulfatase family.</text>
</comment>
<evidence type="ECO:0000313" key="3">
    <source>
        <dbReference type="EMBL" id="RSZ58876.1"/>
    </source>
</evidence>
<evidence type="ECO:0000256" key="1">
    <source>
        <dbReference type="ARBA" id="ARBA00008779"/>
    </source>
</evidence>
<dbReference type="Gene3D" id="3.40.720.10">
    <property type="entry name" value="Alkaline Phosphatase, subunit A"/>
    <property type="match status" value="2"/>
</dbReference>
<dbReference type="Pfam" id="PF00884">
    <property type="entry name" value="Sulfatase"/>
    <property type="match status" value="1"/>
</dbReference>